<protein>
    <submittedName>
        <fullName evidence="2">ABC-type amino acid transport system, permease</fullName>
    </submittedName>
</protein>
<organism evidence="2 3">
    <name type="scientific">'Chrysanthemum coronarium' phytoplasma</name>
    <dbReference type="NCBI Taxonomy" id="1520703"/>
    <lineage>
        <taxon>Bacteria</taxon>
        <taxon>Bacillati</taxon>
        <taxon>Mycoplasmatota</taxon>
        <taxon>Mollicutes</taxon>
        <taxon>Acholeplasmatales</taxon>
        <taxon>Acholeplasmataceae</taxon>
        <taxon>Candidatus Phytoplasma</taxon>
        <taxon>16SrI (Aster yellows group)</taxon>
    </lineage>
</organism>
<dbReference type="EMBL" id="BBIY01000044">
    <property type="protein sequence ID" value="GAK74090.1"/>
    <property type="molecule type" value="Genomic_DNA"/>
</dbReference>
<dbReference type="Proteomes" id="UP000028900">
    <property type="component" value="Unassembled WGS sequence"/>
</dbReference>
<dbReference type="RefSeq" id="WP_042068162.1">
    <property type="nucleotide sequence ID" value="NZ_BBIY01000044.1"/>
</dbReference>
<reference evidence="3" key="1">
    <citation type="journal article" date="2014" name="Genome Announc.">
        <title>Draft Genome Sequence of ''Candidatus Phytoplasma asteris'' Strain OY-V, an Unculturable Plant-Pathogenic Bacterium.</title>
        <authorList>
            <person name="Kakizawa S."/>
            <person name="Makino A."/>
            <person name="Ishii Y."/>
            <person name="Tamaki H."/>
            <person name="Kamagata Y."/>
        </authorList>
    </citation>
    <scope>NUCLEOTIDE SEQUENCE [LARGE SCALE GENOMIC DNA]</scope>
    <source>
        <strain evidence="3">OY-V</strain>
    </source>
</reference>
<keyword evidence="3" id="KW-1185">Reference proteome</keyword>
<keyword evidence="1" id="KW-0472">Membrane</keyword>
<feature type="transmembrane region" description="Helical" evidence="1">
    <location>
        <begin position="21"/>
        <end position="45"/>
    </location>
</feature>
<comment type="caution">
    <text evidence="2">The sequence shown here is derived from an EMBL/GenBank/DDBJ whole genome shotgun (WGS) entry which is preliminary data.</text>
</comment>
<name>A0ABQ0J3B4_9MOLU</name>
<accession>A0ABQ0J3B4</accession>
<keyword evidence="1" id="KW-0812">Transmembrane</keyword>
<proteinExistence type="predicted"/>
<gene>
    <name evidence="2" type="primary">artM</name>
    <name evidence="2" type="ORF">OYV_05780</name>
</gene>
<sequence>MFIDKKHFFKNIFQNTNKTQMLKITALLISFLFLIWLNLSIFGYFHIKNNSKKKTILKVGVNNNSAPNVFKVLEQNE</sequence>
<evidence type="ECO:0000313" key="3">
    <source>
        <dbReference type="Proteomes" id="UP000028900"/>
    </source>
</evidence>
<reference evidence="2 3" key="2">
    <citation type="journal article" date="2014" name="Genome Announc.">
        <title>Draft Genome Sequence of 'Candidatus Phytoplasma asteris' Strain OY-V, an Unculturable Plant-Pathogenic Bacterium.</title>
        <authorList>
            <person name="Kakizawa S."/>
            <person name="Makino A."/>
            <person name="Ishii Y."/>
            <person name="Tamaki H."/>
            <person name="Kamagata Y."/>
        </authorList>
    </citation>
    <scope>NUCLEOTIDE SEQUENCE [LARGE SCALE GENOMIC DNA]</scope>
    <source>
        <strain evidence="2 3">OY-V</strain>
    </source>
</reference>
<evidence type="ECO:0000313" key="2">
    <source>
        <dbReference type="EMBL" id="GAK74090.1"/>
    </source>
</evidence>
<keyword evidence="1" id="KW-1133">Transmembrane helix</keyword>
<evidence type="ECO:0000256" key="1">
    <source>
        <dbReference type="SAM" id="Phobius"/>
    </source>
</evidence>